<dbReference type="InterPro" id="IPR013738">
    <property type="entry name" value="Beta_galactosidase_Trimer"/>
</dbReference>
<dbReference type="PIRSF" id="PIRSF001084">
    <property type="entry name" value="B-galactosidase"/>
    <property type="match status" value="1"/>
</dbReference>
<dbReference type="EC" id="3.2.1.23" evidence="3 6"/>
<sequence length="678" mass="75485">MERRHWPIGLEAMAYGGDYSPEQWPEPVWQEDVRLMREAGVTMVSIGIFTWAQLEPEPGQYDFGWLDGLMDLLHDNGIRVDLGTPTVVPPAWFYEKFPMALPVSREGVRYAFGGRGTICHHAPAYQQATVSITRQLGRRYGEHPALAMWHVHNEYGAPVSACYCDLAAAAFRRWLTDRYTTVKELNEAWGTTFWGQTYNRWEQVQPPRLTPTAGNPAQQLDWERFTNDAMLANFKRERDVLREASPGVPITTNFHAALSQCQSIDYWSWAREVDVVTNDHYLIAENERAHVNLAMTADLTRSLAGGRPWLLLEHSTSAVNWQRRNIAKSRGEMARNSLAHVARGSDGAMFFQWRASRFGAEKFHSAMLPHAGTESRIWREVVRLGEALGALAALRGSRVVADIALLWDWQSWWAQRQEWRPSADLDARERAEAWYAATYDLHLTGDFAHPEADLSGYPLVVVPALYAMTEAASANLRRYAENGGVLVVSCFSGIVDEHDTIHDGPHPGALRDVLGLTVEEFTPLRAGERVRLDSGMAGDVWSEVVTLRGAVPVWSYVDGPAAGLPAVTRHPFGTGSAWYVSTCLGEDGLDAVLVAASAEAGISSRDLPRDVEVVEREGEQGRYLFAINHTDETELIPATGTELLTGESVDGHLKLPPGAVRVTFTPRQPESASYPNEA</sequence>
<reference evidence="11" key="1">
    <citation type="journal article" date="2019" name="Int. J. Syst. Evol. Microbiol.">
        <title>The Global Catalogue of Microorganisms (GCM) 10K type strain sequencing project: providing services to taxonomists for standard genome sequencing and annotation.</title>
        <authorList>
            <consortium name="The Broad Institute Genomics Platform"/>
            <consortium name="The Broad Institute Genome Sequencing Center for Infectious Disease"/>
            <person name="Wu L."/>
            <person name="Ma J."/>
        </authorList>
    </citation>
    <scope>NUCLEOTIDE SEQUENCE [LARGE SCALE GENOMIC DNA]</scope>
    <source>
        <strain evidence="11">JCM 17494</strain>
    </source>
</reference>
<dbReference type="CDD" id="cd03143">
    <property type="entry name" value="A4_beta-galactosidase_middle_domain"/>
    <property type="match status" value="1"/>
</dbReference>
<dbReference type="Gene3D" id="2.60.40.1180">
    <property type="entry name" value="Golgi alpha-mannosidase II"/>
    <property type="match status" value="1"/>
</dbReference>
<evidence type="ECO:0000256" key="3">
    <source>
        <dbReference type="ARBA" id="ARBA00012756"/>
    </source>
</evidence>
<dbReference type="Pfam" id="PF08533">
    <property type="entry name" value="Glyco_hydro_42C"/>
    <property type="match status" value="1"/>
</dbReference>
<dbReference type="Proteomes" id="UP001500711">
    <property type="component" value="Unassembled WGS sequence"/>
</dbReference>
<dbReference type="SUPFAM" id="SSF51445">
    <property type="entry name" value="(Trans)glycosidases"/>
    <property type="match status" value="1"/>
</dbReference>
<proteinExistence type="inferred from homology"/>
<evidence type="ECO:0000256" key="5">
    <source>
        <dbReference type="ARBA" id="ARBA00023295"/>
    </source>
</evidence>
<dbReference type="PANTHER" id="PTHR36447:SF1">
    <property type="entry name" value="BETA-GALACTOSIDASE GANA"/>
    <property type="match status" value="1"/>
</dbReference>
<accession>A0ABP7A1D7</accession>
<evidence type="ECO:0000256" key="1">
    <source>
        <dbReference type="ARBA" id="ARBA00001412"/>
    </source>
</evidence>
<dbReference type="Gene3D" id="3.20.20.80">
    <property type="entry name" value="Glycosidases"/>
    <property type="match status" value="1"/>
</dbReference>
<name>A0ABP7A1D7_9PSEU</name>
<organism evidence="10 11">
    <name type="scientific">Lentzea roselyniae</name>
    <dbReference type="NCBI Taxonomy" id="531940"/>
    <lineage>
        <taxon>Bacteria</taxon>
        <taxon>Bacillati</taxon>
        <taxon>Actinomycetota</taxon>
        <taxon>Actinomycetes</taxon>
        <taxon>Pseudonocardiales</taxon>
        <taxon>Pseudonocardiaceae</taxon>
        <taxon>Lentzea</taxon>
    </lineage>
</organism>
<feature type="domain" description="Glycoside hydrolase family 42 N-terminal" evidence="7">
    <location>
        <begin position="18"/>
        <end position="389"/>
    </location>
</feature>
<dbReference type="InterPro" id="IPR013780">
    <property type="entry name" value="Glyco_hydro_b"/>
</dbReference>
<dbReference type="Pfam" id="PF08532">
    <property type="entry name" value="Glyco_hydro_42M"/>
    <property type="match status" value="1"/>
</dbReference>
<evidence type="ECO:0000259" key="7">
    <source>
        <dbReference type="Pfam" id="PF02449"/>
    </source>
</evidence>
<gene>
    <name evidence="10" type="ORF">GCM10022267_06000</name>
</gene>
<dbReference type="Gene3D" id="3.40.50.880">
    <property type="match status" value="1"/>
</dbReference>
<dbReference type="PANTHER" id="PTHR36447">
    <property type="entry name" value="BETA-GALACTOSIDASE GANA"/>
    <property type="match status" value="1"/>
</dbReference>
<dbReference type="RefSeq" id="WP_346127384.1">
    <property type="nucleotide sequence ID" value="NZ_BAABBE010000002.1"/>
</dbReference>
<dbReference type="InterPro" id="IPR017853">
    <property type="entry name" value="GH"/>
</dbReference>
<evidence type="ECO:0000256" key="2">
    <source>
        <dbReference type="ARBA" id="ARBA00005940"/>
    </source>
</evidence>
<feature type="domain" description="Beta-galactosidase trimerisation" evidence="8">
    <location>
        <begin position="401"/>
        <end position="602"/>
    </location>
</feature>
<keyword evidence="5 6" id="KW-0326">Glycosidase</keyword>
<evidence type="ECO:0000313" key="10">
    <source>
        <dbReference type="EMBL" id="GAA3622686.1"/>
    </source>
</evidence>
<keyword evidence="4 6" id="KW-0378">Hydrolase</keyword>
<evidence type="ECO:0000256" key="6">
    <source>
        <dbReference type="PIRNR" id="PIRNR001084"/>
    </source>
</evidence>
<evidence type="ECO:0000259" key="8">
    <source>
        <dbReference type="Pfam" id="PF08532"/>
    </source>
</evidence>
<dbReference type="InterPro" id="IPR003476">
    <property type="entry name" value="Glyco_hydro_42"/>
</dbReference>
<comment type="similarity">
    <text evidence="2 6">Belongs to the glycosyl hydrolase 42 family.</text>
</comment>
<comment type="caution">
    <text evidence="10">The sequence shown here is derived from an EMBL/GenBank/DDBJ whole genome shotgun (WGS) entry which is preliminary data.</text>
</comment>
<keyword evidence="11" id="KW-1185">Reference proteome</keyword>
<comment type="catalytic activity">
    <reaction evidence="1 6">
        <text>Hydrolysis of terminal non-reducing beta-D-galactose residues in beta-D-galactosides.</text>
        <dbReference type="EC" id="3.2.1.23"/>
    </reaction>
</comment>
<dbReference type="EMBL" id="BAABBE010000002">
    <property type="protein sequence ID" value="GAA3622686.1"/>
    <property type="molecule type" value="Genomic_DNA"/>
</dbReference>
<dbReference type="InterPro" id="IPR013529">
    <property type="entry name" value="Glyco_hydro_42_N"/>
</dbReference>
<evidence type="ECO:0000313" key="11">
    <source>
        <dbReference type="Proteomes" id="UP001500711"/>
    </source>
</evidence>
<dbReference type="InterPro" id="IPR013739">
    <property type="entry name" value="Beta_galactosidase_C"/>
</dbReference>
<dbReference type="SUPFAM" id="SSF52317">
    <property type="entry name" value="Class I glutamine amidotransferase-like"/>
    <property type="match status" value="1"/>
</dbReference>
<dbReference type="InterPro" id="IPR029062">
    <property type="entry name" value="Class_I_gatase-like"/>
</dbReference>
<feature type="domain" description="Beta-galactosidase C-terminal" evidence="9">
    <location>
        <begin position="610"/>
        <end position="662"/>
    </location>
</feature>
<dbReference type="Pfam" id="PF02449">
    <property type="entry name" value="Glyco_hydro_42"/>
    <property type="match status" value="1"/>
</dbReference>
<evidence type="ECO:0000259" key="9">
    <source>
        <dbReference type="Pfam" id="PF08533"/>
    </source>
</evidence>
<evidence type="ECO:0000256" key="4">
    <source>
        <dbReference type="ARBA" id="ARBA00022801"/>
    </source>
</evidence>
<protein>
    <recommendedName>
        <fullName evidence="3 6">Beta-galactosidase</fullName>
        <shortName evidence="6">Beta-gal</shortName>
        <ecNumber evidence="3 6">3.2.1.23</ecNumber>
    </recommendedName>
</protein>